<reference evidence="1 2" key="1">
    <citation type="submission" date="2024-06" db="EMBL/GenBank/DDBJ databases">
        <title>Sorghum-associated microbial communities from plants grown in Nebraska, USA.</title>
        <authorList>
            <person name="Schachtman D."/>
        </authorList>
    </citation>
    <scope>NUCLEOTIDE SEQUENCE [LARGE SCALE GENOMIC DNA]</scope>
    <source>
        <strain evidence="1 2">2709</strain>
    </source>
</reference>
<organism evidence="1 2">
    <name type="scientific">Ottowia thiooxydans</name>
    <dbReference type="NCBI Taxonomy" id="219182"/>
    <lineage>
        <taxon>Bacteria</taxon>
        <taxon>Pseudomonadati</taxon>
        <taxon>Pseudomonadota</taxon>
        <taxon>Betaproteobacteria</taxon>
        <taxon>Burkholderiales</taxon>
        <taxon>Comamonadaceae</taxon>
        <taxon>Ottowia</taxon>
    </lineage>
</organism>
<name>A0ABV2Q1Y4_9BURK</name>
<proteinExistence type="predicted"/>
<gene>
    <name evidence="1" type="ORF">ABIE13_000123</name>
</gene>
<evidence type="ECO:0000313" key="2">
    <source>
        <dbReference type="Proteomes" id="UP001549320"/>
    </source>
</evidence>
<dbReference type="Proteomes" id="UP001549320">
    <property type="component" value="Unassembled WGS sequence"/>
</dbReference>
<sequence length="66" mass="7492">MTDQPNVGTLYALPTEVIQRAVLDQLVDSRVDYLKVATFFLPGRPTNQFTLRPFGLARLLLNNEKD</sequence>
<accession>A0ABV2Q1Y4</accession>
<comment type="caution">
    <text evidence="1">The sequence shown here is derived from an EMBL/GenBank/DDBJ whole genome shotgun (WGS) entry which is preliminary data.</text>
</comment>
<keyword evidence="2" id="KW-1185">Reference proteome</keyword>
<protein>
    <submittedName>
        <fullName evidence="1">Uncharacterized protein</fullName>
    </submittedName>
</protein>
<dbReference type="RefSeq" id="WP_354440245.1">
    <property type="nucleotide sequence ID" value="NZ_JBEPSH010000001.1"/>
</dbReference>
<dbReference type="EMBL" id="JBEPSH010000001">
    <property type="protein sequence ID" value="MET4575026.1"/>
    <property type="molecule type" value="Genomic_DNA"/>
</dbReference>
<evidence type="ECO:0000313" key="1">
    <source>
        <dbReference type="EMBL" id="MET4575026.1"/>
    </source>
</evidence>